<dbReference type="EMBL" id="RDSM01000004">
    <property type="protein sequence ID" value="RXH54379.1"/>
    <property type="molecule type" value="Genomic_DNA"/>
</dbReference>
<proteinExistence type="predicted"/>
<dbReference type="Proteomes" id="UP000289437">
    <property type="component" value="Unassembled WGS sequence"/>
</dbReference>
<accession>A0A4Q0SY26</accession>
<sequence>MIYCSPAGATEPEIGQEDSFATLEELSAALDVAGINPGRYGPTIRAARDGYGAGFLVTPEEAQKLELIDENETRRQLPSGQNYRRVR</sequence>
<reference evidence="2" key="2">
    <citation type="submission" date="2019-02" db="EMBL/GenBank/DDBJ databases">
        <title>Granulicella sibirica sp. nov., a psychrotolerant acidobacterium isolated from an organic soil layer in forested tundra, West Siberia.</title>
        <authorList>
            <person name="Oshkin I.Y."/>
            <person name="Kulichevskaya I.S."/>
            <person name="Rijpstra W.I.C."/>
            <person name="Sinninghe Damste J.S."/>
            <person name="Rakitin A.L."/>
            <person name="Ravin N.V."/>
            <person name="Dedysh S.N."/>
        </authorList>
    </citation>
    <scope>NUCLEOTIDE SEQUENCE [LARGE SCALE GENOMIC DNA]</scope>
    <source>
        <strain evidence="2">AF10</strain>
    </source>
</reference>
<dbReference type="AlphaFoldDB" id="A0A4Q0SY26"/>
<dbReference type="RefSeq" id="WP_128915273.1">
    <property type="nucleotide sequence ID" value="NZ_RDSM01000004.1"/>
</dbReference>
<comment type="caution">
    <text evidence="1">The sequence shown here is derived from an EMBL/GenBank/DDBJ whole genome shotgun (WGS) entry which is preliminary data.</text>
</comment>
<evidence type="ECO:0000313" key="1">
    <source>
        <dbReference type="EMBL" id="RXH54379.1"/>
    </source>
</evidence>
<reference evidence="1 2" key="1">
    <citation type="submission" date="2018-11" db="EMBL/GenBank/DDBJ databases">
        <authorList>
            <person name="Mardanov A.V."/>
            <person name="Ravin N.V."/>
            <person name="Dedysh S.N."/>
        </authorList>
    </citation>
    <scope>NUCLEOTIDE SEQUENCE [LARGE SCALE GENOMIC DNA]</scope>
    <source>
        <strain evidence="1 2">AF10</strain>
    </source>
</reference>
<name>A0A4Q0SY26_9BACT</name>
<organism evidence="1 2">
    <name type="scientific">Granulicella sibirica</name>
    <dbReference type="NCBI Taxonomy" id="2479048"/>
    <lineage>
        <taxon>Bacteria</taxon>
        <taxon>Pseudomonadati</taxon>
        <taxon>Acidobacteriota</taxon>
        <taxon>Terriglobia</taxon>
        <taxon>Terriglobales</taxon>
        <taxon>Acidobacteriaceae</taxon>
        <taxon>Granulicella</taxon>
    </lineage>
</organism>
<gene>
    <name evidence="1" type="ORF">GRAN_4675</name>
</gene>
<keyword evidence="2" id="KW-1185">Reference proteome</keyword>
<protein>
    <submittedName>
        <fullName evidence="1">Uncharacterized protein</fullName>
    </submittedName>
</protein>
<evidence type="ECO:0000313" key="2">
    <source>
        <dbReference type="Proteomes" id="UP000289437"/>
    </source>
</evidence>